<feature type="transmembrane region" description="Helical" evidence="8">
    <location>
        <begin position="637"/>
        <end position="655"/>
    </location>
</feature>
<dbReference type="InterPro" id="IPR052081">
    <property type="entry name" value="Dispatched_Hh_regulator"/>
</dbReference>
<feature type="domain" description="SSD" evidence="9">
    <location>
        <begin position="428"/>
        <end position="576"/>
    </location>
</feature>
<gene>
    <name evidence="10" type="ORF">CDEB00056_LOCUS2410</name>
</gene>
<feature type="transmembrane region" description="Helical" evidence="8">
    <location>
        <begin position="524"/>
        <end position="545"/>
    </location>
</feature>
<sequence length="1065" mass="120789">MSRPFSDHPDNANNPDRINKEDDLETDVDTTTAGKQAGARVSHNRSSVFVSRASDTGKPTLFNDEHGNLKFVNLICRRPVLIFFIAFSLCIASTLILRRVVKENPITEDTNQYNVRDIRSIAYDTLRLAKEEVKDTYDIHLENKRRLQDSEDDARLQEDFGDITLWIYDAKTDDGVFTKEGIPKIRAAEATILKQENYPEYCVLKYEALNQTTGEEYNFTTPECDKPLSAMNIYYASEWDSDLADEIINEFKSEPLNIMRFNALSLCVEFNFFCDRLPDIFNDEDKEWVTDMSTKMNFMIGKWDGMGELNPNIEQVTEFMAYMKELTTKQFSVNYFLDSNFNLTNQVTMYSRSIFYWGQLLNGTTNEEDSETKLKKFILENLLETWTGLTDKKNNEEVQIYYFMGALIFDIIQMILIGDGLKALGSFVFVFFYLRYMLGSWFLTAVGMFEIVMSLPLAWLSFSYIFQIKYFSALNVLCIFIVMAIGADDIFVFMDSYKQSAGMGADVLNSFETRMSWVYRRSGSAMLLTSITTCGAFLCTLFTPLAGTRSFGIFAAFVILFDYLLVMTLFCTSVVIYHDRFENKSCCYCKFWVKSTPTATETAMKRYSDGEVLKMDPISKFFKEKLGPFMLRGRNRIGVGVVLITWIILAAIYAAKLEPTTSAEQFLNESHPLQIGVSILTDEFPKTQEDRTTSIHLVWGLNEINRDGVNQLLDPEYVGKASYSSDFIFDEQCQSAILDVCSQLQTDENFEEFILRRDGVRSIDCFVEQLGAFNVDPSATCADVRIGDWTNADWEVSPDNLAASMDGFVSKSACGPDSATVKNYYEGSMGWDGKSMRYAGLSIESKSLDPRGVLSEDRTRVIYDKFIQLAKELDQKMESACKTKTTMTDLDQKFVFMNNQRIYRTTAISGSMIGVLVAFIVLFVSTRKLHLSLFATLCILSVLVGVIGSATMLGWTLGTIEAILISILAGFSVDYVIHLAHAYNHAEGEPDERILAAYGEMGVSVFSGMLTSVVASIPLFFCTLTFFAKFGTFLCLTIVLSWIFANFGFMCLLATFKVSMDRKWL</sequence>
<feature type="transmembrane region" description="Helical" evidence="8">
    <location>
        <begin position="80"/>
        <end position="97"/>
    </location>
</feature>
<organism evidence="10">
    <name type="scientific">Chaetoceros debilis</name>
    <dbReference type="NCBI Taxonomy" id="122233"/>
    <lineage>
        <taxon>Eukaryota</taxon>
        <taxon>Sar</taxon>
        <taxon>Stramenopiles</taxon>
        <taxon>Ochrophyta</taxon>
        <taxon>Bacillariophyta</taxon>
        <taxon>Coscinodiscophyceae</taxon>
        <taxon>Chaetocerotophycidae</taxon>
        <taxon>Chaetocerotales</taxon>
        <taxon>Chaetocerotaceae</taxon>
        <taxon>Chaetoceros</taxon>
    </lineage>
</organism>
<evidence type="ECO:0000256" key="3">
    <source>
        <dbReference type="ARBA" id="ARBA00022989"/>
    </source>
</evidence>
<feature type="compositionally biased region" description="Basic and acidic residues" evidence="7">
    <location>
        <begin position="1"/>
        <end position="10"/>
    </location>
</feature>
<dbReference type="Pfam" id="PF12349">
    <property type="entry name" value="Sterol-sensing"/>
    <property type="match status" value="1"/>
</dbReference>
<protein>
    <recommendedName>
        <fullName evidence="9">SSD domain-containing protein</fullName>
    </recommendedName>
</protein>
<evidence type="ECO:0000256" key="8">
    <source>
        <dbReference type="SAM" id="Phobius"/>
    </source>
</evidence>
<feature type="transmembrane region" description="Helical" evidence="8">
    <location>
        <begin position="995"/>
        <end position="1021"/>
    </location>
</feature>
<evidence type="ECO:0000313" key="10">
    <source>
        <dbReference type="EMBL" id="CAE0457569.1"/>
    </source>
</evidence>
<evidence type="ECO:0000256" key="2">
    <source>
        <dbReference type="ARBA" id="ARBA00022692"/>
    </source>
</evidence>
<feature type="transmembrane region" description="Helical" evidence="8">
    <location>
        <begin position="1027"/>
        <end position="1056"/>
    </location>
</feature>
<dbReference type="AlphaFoldDB" id="A0A7S3PW60"/>
<dbReference type="GO" id="GO:0022857">
    <property type="term" value="F:transmembrane transporter activity"/>
    <property type="evidence" value="ECO:0007669"/>
    <property type="project" value="TreeGrafter"/>
</dbReference>
<dbReference type="InterPro" id="IPR053958">
    <property type="entry name" value="HMGCR/SNAP/NPC1-like_SSD"/>
</dbReference>
<feature type="transmembrane region" description="Helical" evidence="8">
    <location>
        <begin position="401"/>
        <end position="434"/>
    </location>
</feature>
<keyword evidence="5" id="KW-0325">Glycoprotein</keyword>
<name>A0A7S3PW60_9STRA</name>
<evidence type="ECO:0000256" key="1">
    <source>
        <dbReference type="ARBA" id="ARBA00004141"/>
    </source>
</evidence>
<evidence type="ECO:0000256" key="6">
    <source>
        <dbReference type="ARBA" id="ARBA00038046"/>
    </source>
</evidence>
<feature type="transmembrane region" description="Helical" evidence="8">
    <location>
        <begin position="931"/>
        <end position="957"/>
    </location>
</feature>
<dbReference type="EMBL" id="HBIO01003511">
    <property type="protein sequence ID" value="CAE0457569.1"/>
    <property type="molecule type" value="Transcribed_RNA"/>
</dbReference>
<dbReference type="Gene3D" id="1.20.1640.10">
    <property type="entry name" value="Multidrug efflux transporter AcrB transmembrane domain"/>
    <property type="match status" value="2"/>
</dbReference>
<comment type="subcellular location">
    <subcellularLocation>
        <location evidence="1">Membrane</location>
        <topology evidence="1">Multi-pass membrane protein</topology>
    </subcellularLocation>
</comment>
<accession>A0A7S3PW60</accession>
<dbReference type="PROSITE" id="PS50156">
    <property type="entry name" value="SSD"/>
    <property type="match status" value="2"/>
</dbReference>
<proteinExistence type="inferred from homology"/>
<evidence type="ECO:0000256" key="5">
    <source>
        <dbReference type="ARBA" id="ARBA00023180"/>
    </source>
</evidence>
<keyword evidence="2 8" id="KW-0812">Transmembrane</keyword>
<evidence type="ECO:0000256" key="7">
    <source>
        <dbReference type="SAM" id="MobiDB-lite"/>
    </source>
</evidence>
<dbReference type="PANTHER" id="PTHR45951:SF7">
    <property type="entry name" value="SSD DOMAIN-CONTAINING PROTEIN"/>
    <property type="match status" value="1"/>
</dbReference>
<feature type="transmembrane region" description="Helical" evidence="8">
    <location>
        <begin position="963"/>
        <end position="983"/>
    </location>
</feature>
<dbReference type="InterPro" id="IPR000731">
    <property type="entry name" value="SSD"/>
</dbReference>
<dbReference type="PANTHER" id="PTHR45951">
    <property type="entry name" value="PROTEIN DISPATCHED-RELATED"/>
    <property type="match status" value="1"/>
</dbReference>
<dbReference type="SUPFAM" id="SSF82866">
    <property type="entry name" value="Multidrug efflux transporter AcrB transmembrane domain"/>
    <property type="match status" value="2"/>
</dbReference>
<feature type="transmembrane region" description="Helical" evidence="8">
    <location>
        <begin position="472"/>
        <end position="493"/>
    </location>
</feature>
<reference evidence="10" key="1">
    <citation type="submission" date="2021-01" db="EMBL/GenBank/DDBJ databases">
        <authorList>
            <person name="Corre E."/>
            <person name="Pelletier E."/>
            <person name="Niang G."/>
            <person name="Scheremetjew M."/>
            <person name="Finn R."/>
            <person name="Kale V."/>
            <person name="Holt S."/>
            <person name="Cochrane G."/>
            <person name="Meng A."/>
            <person name="Brown T."/>
            <person name="Cohen L."/>
        </authorList>
    </citation>
    <scope>NUCLEOTIDE SEQUENCE</scope>
    <source>
        <strain evidence="10">MM31A-1</strain>
    </source>
</reference>
<keyword evidence="4 8" id="KW-0472">Membrane</keyword>
<feature type="transmembrane region" description="Helical" evidence="8">
    <location>
        <begin position="441"/>
        <end position="466"/>
    </location>
</feature>
<comment type="similarity">
    <text evidence="6">Belongs to the dispatched family.</text>
</comment>
<dbReference type="GO" id="GO:0016020">
    <property type="term" value="C:membrane"/>
    <property type="evidence" value="ECO:0007669"/>
    <property type="project" value="UniProtKB-SubCell"/>
</dbReference>
<feature type="domain" description="SSD" evidence="9">
    <location>
        <begin position="928"/>
        <end position="1055"/>
    </location>
</feature>
<evidence type="ECO:0000259" key="9">
    <source>
        <dbReference type="PROSITE" id="PS50156"/>
    </source>
</evidence>
<keyword evidence="3 8" id="KW-1133">Transmembrane helix</keyword>
<feature type="transmembrane region" description="Helical" evidence="8">
    <location>
        <begin position="551"/>
        <end position="577"/>
    </location>
</feature>
<evidence type="ECO:0000256" key="4">
    <source>
        <dbReference type="ARBA" id="ARBA00023136"/>
    </source>
</evidence>
<feature type="transmembrane region" description="Helical" evidence="8">
    <location>
        <begin position="902"/>
        <end position="924"/>
    </location>
</feature>
<feature type="region of interest" description="Disordered" evidence="7">
    <location>
        <begin position="1"/>
        <end position="40"/>
    </location>
</feature>